<dbReference type="EMBL" id="JAIZAY010000015">
    <property type="protein sequence ID" value="KAJ8028099.1"/>
    <property type="molecule type" value="Genomic_DNA"/>
</dbReference>
<dbReference type="PANTHER" id="PTHR23077">
    <property type="entry name" value="AAA-FAMILY ATPASE"/>
    <property type="match status" value="1"/>
</dbReference>
<gene>
    <name evidence="6" type="ORF">HOLleu_30237</name>
</gene>
<keyword evidence="7" id="KW-1185">Reference proteome</keyword>
<dbReference type="InterPro" id="IPR041569">
    <property type="entry name" value="AAA_lid_3"/>
</dbReference>
<dbReference type="PROSITE" id="PS00674">
    <property type="entry name" value="AAA"/>
    <property type="match status" value="2"/>
</dbReference>
<sequence>MSSGKKSPRSNWVACDKCKRFIPFRVLGSHTCDRSVSESHEAYVQDHCLYAALSKAKDEGFCNLPVGARSDLVQLNPTTMSLVGIGIGQPVIMQSSSSKKWLPGIAWPVKSCPIDTICLETLDIATEGFKQGSFVELRAVASEVTIADKVTLSCRKKGNDFLSSQQFTRFLQRVLFSRCIYFGLTLKVTFFGKPVNILIKDISATNIPKSAKKCCSTDGNRTSSTDTKSIDFQLDLSNNTGILDENSQGESILNESTPEYSKHRQMDLESSKICLTSPNVSKTDSQSSKSITNIHDIDVSFEQLKISDSGCQTSTPKKITISTLPQGSDESCDQHLGNDKKEEPPVMYRITSSTSLVFDKTNKDREEENTRNKISFEDIGGLTKHVKEIRGMVEIPMKNPGLFLSLGLPLPRGLLLFGPPGVGKTMLAQAVATEMNIHTIIINGPEVLSKYYGESESRLRSIFQEASEKAPCMIFIDELDTLCPRREKVQSEMEKRVVATLLTLMDGMNLNDSKGPVIVLGATNRPDAVDIALRRPGRFDREIEIGVPNADERADILEKCLRKVSHSLTSQEIHDIAGKAHGYVGADLSAVCKEAALHALEKYQIYTEGVVQSYQKMSLLVDDFKFALTRVRPSAMREVEIAVPKVKVYWSDIGGLDDIKMKLRQAIEWPIKHPEAFQRLGISPPRGVLLYGPPGCSKTLIAKALATESGLNFLAVKGPELFSKWVGESERAVREVFRKARAAAPAIIFFDEIDGLAVERGSSSSSSNVGDRVLGQLLTELDGIEGLKDVTIVAATNKPQIIDKALMRPGRLDRILYVPLPDGPTRKEIFKIQFKNIPVGPDVDLDDLVMQSDWFSGAEVVAICREAALSAMQEDINACQVTMEDFQSAFELVKPQTTPEMIKSYQIFAENSGLSPAGK</sequence>
<evidence type="ECO:0000256" key="1">
    <source>
        <dbReference type="ARBA" id="ARBA00022737"/>
    </source>
</evidence>
<dbReference type="AlphaFoldDB" id="A0A9Q1BKD8"/>
<dbReference type="Proteomes" id="UP001152320">
    <property type="component" value="Chromosome 15"/>
</dbReference>
<dbReference type="InterPro" id="IPR003593">
    <property type="entry name" value="AAA+_ATPase"/>
</dbReference>
<dbReference type="FunFam" id="3.40.50.300:FF:000661">
    <property type="entry name" value="calmodulin-interacting protein 111 isoform X1"/>
    <property type="match status" value="1"/>
</dbReference>
<evidence type="ECO:0000313" key="6">
    <source>
        <dbReference type="EMBL" id="KAJ8028099.1"/>
    </source>
</evidence>
<feature type="domain" description="AAA+ ATPase" evidence="5">
    <location>
        <begin position="410"/>
        <end position="549"/>
    </location>
</feature>
<keyword evidence="1" id="KW-0677">Repeat</keyword>
<evidence type="ECO:0000256" key="2">
    <source>
        <dbReference type="ARBA" id="ARBA00022741"/>
    </source>
</evidence>
<dbReference type="Gene3D" id="3.40.50.300">
    <property type="entry name" value="P-loop containing nucleotide triphosphate hydrolases"/>
    <property type="match status" value="2"/>
</dbReference>
<feature type="compositionally biased region" description="Basic and acidic residues" evidence="4">
    <location>
        <begin position="332"/>
        <end position="341"/>
    </location>
</feature>
<dbReference type="CDD" id="cd19511">
    <property type="entry name" value="RecA-like_CDC48_r2-like"/>
    <property type="match status" value="1"/>
</dbReference>
<dbReference type="GO" id="GO:0005737">
    <property type="term" value="C:cytoplasm"/>
    <property type="evidence" value="ECO:0007669"/>
    <property type="project" value="TreeGrafter"/>
</dbReference>
<reference evidence="6" key="1">
    <citation type="submission" date="2021-10" db="EMBL/GenBank/DDBJ databases">
        <title>Tropical sea cucumber genome reveals ecological adaptation and Cuvierian tubules defense mechanism.</title>
        <authorList>
            <person name="Chen T."/>
        </authorList>
    </citation>
    <scope>NUCLEOTIDE SEQUENCE</scope>
    <source>
        <strain evidence="6">Nanhai2018</strain>
        <tissue evidence="6">Muscle</tissue>
    </source>
</reference>
<comment type="caution">
    <text evidence="6">The sequence shown here is derived from an EMBL/GenBank/DDBJ whole genome shotgun (WGS) entry which is preliminary data.</text>
</comment>
<dbReference type="GO" id="GO:0016887">
    <property type="term" value="F:ATP hydrolysis activity"/>
    <property type="evidence" value="ECO:0007669"/>
    <property type="project" value="InterPro"/>
</dbReference>
<protein>
    <submittedName>
        <fullName evidence="6">Spermatogenesis-associated protein 5</fullName>
    </submittedName>
</protein>
<dbReference type="PANTHER" id="PTHR23077:SF27">
    <property type="entry name" value="ATPASE FAMILY GENE 2 PROTEIN HOMOLOG A"/>
    <property type="match status" value="1"/>
</dbReference>
<evidence type="ECO:0000313" key="7">
    <source>
        <dbReference type="Proteomes" id="UP001152320"/>
    </source>
</evidence>
<dbReference type="InterPro" id="IPR003959">
    <property type="entry name" value="ATPase_AAA_core"/>
</dbReference>
<feature type="domain" description="AAA+ ATPase" evidence="5">
    <location>
        <begin position="684"/>
        <end position="822"/>
    </location>
</feature>
<dbReference type="Pfam" id="PF00004">
    <property type="entry name" value="AAA"/>
    <property type="match status" value="2"/>
</dbReference>
<accession>A0A9Q1BKD8</accession>
<dbReference type="SMART" id="SM00382">
    <property type="entry name" value="AAA"/>
    <property type="match status" value="2"/>
</dbReference>
<evidence type="ECO:0000256" key="4">
    <source>
        <dbReference type="SAM" id="MobiDB-lite"/>
    </source>
</evidence>
<dbReference type="Pfam" id="PF17862">
    <property type="entry name" value="AAA_lid_3"/>
    <property type="match status" value="2"/>
</dbReference>
<evidence type="ECO:0000256" key="3">
    <source>
        <dbReference type="ARBA" id="ARBA00022840"/>
    </source>
</evidence>
<dbReference type="GO" id="GO:0005524">
    <property type="term" value="F:ATP binding"/>
    <property type="evidence" value="ECO:0007669"/>
    <property type="project" value="UniProtKB-KW"/>
</dbReference>
<dbReference type="CDD" id="cd19503">
    <property type="entry name" value="RecA-like_CDC48_NLV2_r1-like"/>
    <property type="match status" value="1"/>
</dbReference>
<name>A0A9Q1BKD8_HOLLE</name>
<proteinExistence type="predicted"/>
<dbReference type="Gene3D" id="1.10.8.60">
    <property type="match status" value="2"/>
</dbReference>
<dbReference type="FunFam" id="1.10.8.60:FF:000069">
    <property type="entry name" value="spermatogenesis-associated protein 5 isoform X1"/>
    <property type="match status" value="1"/>
</dbReference>
<evidence type="ECO:0000259" key="5">
    <source>
        <dbReference type="SMART" id="SM00382"/>
    </source>
</evidence>
<dbReference type="InterPro" id="IPR003960">
    <property type="entry name" value="ATPase_AAA_CS"/>
</dbReference>
<keyword evidence="3" id="KW-0067">ATP-binding</keyword>
<organism evidence="6 7">
    <name type="scientific">Holothuria leucospilota</name>
    <name type="common">Black long sea cucumber</name>
    <name type="synonym">Mertensiothuria leucospilota</name>
    <dbReference type="NCBI Taxonomy" id="206669"/>
    <lineage>
        <taxon>Eukaryota</taxon>
        <taxon>Metazoa</taxon>
        <taxon>Echinodermata</taxon>
        <taxon>Eleutherozoa</taxon>
        <taxon>Echinozoa</taxon>
        <taxon>Holothuroidea</taxon>
        <taxon>Aspidochirotacea</taxon>
        <taxon>Aspidochirotida</taxon>
        <taxon>Holothuriidae</taxon>
        <taxon>Holothuria</taxon>
    </lineage>
</organism>
<feature type="region of interest" description="Disordered" evidence="4">
    <location>
        <begin position="322"/>
        <end position="341"/>
    </location>
</feature>
<dbReference type="SUPFAM" id="SSF52540">
    <property type="entry name" value="P-loop containing nucleoside triphosphate hydrolases"/>
    <property type="match status" value="2"/>
</dbReference>
<dbReference type="InterPro" id="IPR050168">
    <property type="entry name" value="AAA_ATPase_domain"/>
</dbReference>
<dbReference type="FunFam" id="3.40.50.300:FF:001985">
    <property type="entry name" value="Chromosome 9, whole genome shotgun sequence"/>
    <property type="match status" value="1"/>
</dbReference>
<keyword evidence="2" id="KW-0547">Nucleotide-binding</keyword>
<dbReference type="OrthoDB" id="27435at2759"/>
<dbReference type="InterPro" id="IPR027417">
    <property type="entry name" value="P-loop_NTPase"/>
</dbReference>